<comment type="caution">
    <text evidence="6">The sequence shown here is derived from an EMBL/GenBank/DDBJ whole genome shotgun (WGS) entry which is preliminary data.</text>
</comment>
<dbReference type="GO" id="GO:0005524">
    <property type="term" value="F:ATP binding"/>
    <property type="evidence" value="ECO:0007669"/>
    <property type="project" value="UniProtKB-KW"/>
</dbReference>
<dbReference type="Proteomes" id="UP000567922">
    <property type="component" value="Unassembled WGS sequence"/>
</dbReference>
<dbReference type="EMBL" id="JACHWS010000001">
    <property type="protein sequence ID" value="MBB3037125.1"/>
    <property type="molecule type" value="Genomic_DNA"/>
</dbReference>
<dbReference type="Gene3D" id="3.30.450.40">
    <property type="match status" value="1"/>
</dbReference>
<keyword evidence="4" id="KW-0804">Transcription</keyword>
<gene>
    <name evidence="6" type="ORF">FHU29_001559</name>
</gene>
<evidence type="ECO:0000259" key="5">
    <source>
        <dbReference type="PROSITE" id="PS50045"/>
    </source>
</evidence>
<evidence type="ECO:0000256" key="1">
    <source>
        <dbReference type="ARBA" id="ARBA00022741"/>
    </source>
</evidence>
<dbReference type="GO" id="GO:0043565">
    <property type="term" value="F:sequence-specific DNA binding"/>
    <property type="evidence" value="ECO:0007669"/>
    <property type="project" value="InterPro"/>
</dbReference>
<evidence type="ECO:0000313" key="7">
    <source>
        <dbReference type="Proteomes" id="UP000567922"/>
    </source>
</evidence>
<sequence length="565" mass="61426">MRIESTNEIRNWLRISWRRSREALGDNDSPTAAFVEERVTDSVLLRAARPVLAAMSAEIENEPVSLILTDNEGAVLSRDGGDSGLLKALDRVHLAPGFVYAESAVGTNGIGTALEVGAPILIDGSEHYAGPLQSFSCAGALITHPTSGALLGVIDLTTEARHANSLLLPFAKLAAHRIRERILDDASERERALLHSYHAACRRSGRPVIAIGEDVLMVNALAQEQFDSRDQAVIIERTRDTSGRAQPATLLADLPSGVTARLSYEPAIVNDRVAGGVIRIKETVRRSRGPRIAKDPDPPSIARMSALWRHTFRDVAESCRRREWLVLDGEPGTGKAALARAAHEHVTRGRALVVLDAARLGGKVLAQADAELEGGSDLLIRHADSLSDADLDALAHLLQPVREGSHAAESWIALTVRPGDVCSAFASFRLFPKTVTVPPLRHRAEDIPQLSRDLLRSIGADDVVLSAASLNQLARLRWPGNTAQLRSVLEELHRHHRRGLIEPHQLPPECKATTRRTLSKIETLERDAIVDALTLHEGDKAGAATALGISRATVYRKIREFGIRI</sequence>
<dbReference type="Gene3D" id="1.10.10.60">
    <property type="entry name" value="Homeodomain-like"/>
    <property type="match status" value="1"/>
</dbReference>
<dbReference type="PROSITE" id="PS50045">
    <property type="entry name" value="SIGMA54_INTERACT_4"/>
    <property type="match status" value="1"/>
</dbReference>
<dbReference type="PRINTS" id="PR01590">
    <property type="entry name" value="HTHFIS"/>
</dbReference>
<evidence type="ECO:0000256" key="2">
    <source>
        <dbReference type="ARBA" id="ARBA00022840"/>
    </source>
</evidence>
<dbReference type="GO" id="GO:0006355">
    <property type="term" value="P:regulation of DNA-templated transcription"/>
    <property type="evidence" value="ECO:0007669"/>
    <property type="project" value="InterPro"/>
</dbReference>
<dbReference type="PANTHER" id="PTHR32071">
    <property type="entry name" value="TRANSCRIPTIONAL REGULATORY PROTEIN"/>
    <property type="match status" value="1"/>
</dbReference>
<dbReference type="SUPFAM" id="SSF52540">
    <property type="entry name" value="P-loop containing nucleoside triphosphate hydrolases"/>
    <property type="match status" value="1"/>
</dbReference>
<dbReference type="AlphaFoldDB" id="A0A839RKD6"/>
<keyword evidence="2" id="KW-0067">ATP-binding</keyword>
<keyword evidence="1" id="KW-0547">Nucleotide-binding</keyword>
<accession>A0A839RKD6</accession>
<feature type="domain" description="Sigma-54 factor interaction" evidence="5">
    <location>
        <begin position="325"/>
        <end position="494"/>
    </location>
</feature>
<evidence type="ECO:0000256" key="3">
    <source>
        <dbReference type="ARBA" id="ARBA00023015"/>
    </source>
</evidence>
<evidence type="ECO:0000313" key="6">
    <source>
        <dbReference type="EMBL" id="MBB3037125.1"/>
    </source>
</evidence>
<dbReference type="Pfam" id="PF25601">
    <property type="entry name" value="AAA_lid_14"/>
    <property type="match status" value="1"/>
</dbReference>
<dbReference type="RefSeq" id="WP_221194692.1">
    <property type="nucleotide sequence ID" value="NZ_BDDI01000002.1"/>
</dbReference>
<dbReference type="Pfam" id="PF02954">
    <property type="entry name" value="HTH_8"/>
    <property type="match status" value="1"/>
</dbReference>
<dbReference type="Gene3D" id="3.40.50.300">
    <property type="entry name" value="P-loop containing nucleotide triphosphate hydrolases"/>
    <property type="match status" value="1"/>
</dbReference>
<protein>
    <submittedName>
        <fullName evidence="6">Transcriptional regulator of acetoin/glycerol metabolism</fullName>
    </submittedName>
</protein>
<dbReference type="InterPro" id="IPR027417">
    <property type="entry name" value="P-loop_NTPase"/>
</dbReference>
<dbReference type="InterPro" id="IPR002197">
    <property type="entry name" value="HTH_Fis"/>
</dbReference>
<dbReference type="InterPro" id="IPR009057">
    <property type="entry name" value="Homeodomain-like_sf"/>
</dbReference>
<proteinExistence type="predicted"/>
<dbReference type="SUPFAM" id="SSF46689">
    <property type="entry name" value="Homeodomain-like"/>
    <property type="match status" value="1"/>
</dbReference>
<dbReference type="PANTHER" id="PTHR32071:SF122">
    <property type="entry name" value="SIGMA FACTOR"/>
    <property type="match status" value="1"/>
</dbReference>
<dbReference type="InterPro" id="IPR002078">
    <property type="entry name" value="Sigma_54_int"/>
</dbReference>
<keyword evidence="7" id="KW-1185">Reference proteome</keyword>
<name>A0A839RKD6_9ACTN</name>
<keyword evidence="3" id="KW-0805">Transcription regulation</keyword>
<evidence type="ECO:0000256" key="4">
    <source>
        <dbReference type="ARBA" id="ARBA00023163"/>
    </source>
</evidence>
<dbReference type="InterPro" id="IPR029016">
    <property type="entry name" value="GAF-like_dom_sf"/>
</dbReference>
<reference evidence="6 7" key="1">
    <citation type="submission" date="2020-08" db="EMBL/GenBank/DDBJ databases">
        <title>Sequencing the genomes of 1000 actinobacteria strains.</title>
        <authorList>
            <person name="Klenk H.-P."/>
        </authorList>
    </citation>
    <scope>NUCLEOTIDE SEQUENCE [LARGE SCALE GENOMIC DNA]</scope>
    <source>
        <strain evidence="6 7">DSM 45258</strain>
    </source>
</reference>
<dbReference type="Gene3D" id="1.10.8.60">
    <property type="match status" value="1"/>
</dbReference>
<organism evidence="6 7">
    <name type="scientific">Hoyosella altamirensis</name>
    <dbReference type="NCBI Taxonomy" id="616997"/>
    <lineage>
        <taxon>Bacteria</taxon>
        <taxon>Bacillati</taxon>
        <taxon>Actinomycetota</taxon>
        <taxon>Actinomycetes</taxon>
        <taxon>Mycobacteriales</taxon>
        <taxon>Hoyosellaceae</taxon>
        <taxon>Hoyosella</taxon>
    </lineage>
</organism>
<dbReference type="InterPro" id="IPR058031">
    <property type="entry name" value="AAA_lid_NorR"/>
</dbReference>